<comment type="caution">
    <text evidence="1">The sequence shown here is derived from an EMBL/GenBank/DDBJ whole genome shotgun (WGS) entry which is preliminary data.</text>
</comment>
<proteinExistence type="predicted"/>
<protein>
    <recommendedName>
        <fullName evidence="3">DRBM domain-containing protein</fullName>
    </recommendedName>
</protein>
<evidence type="ECO:0000313" key="1">
    <source>
        <dbReference type="EMBL" id="GJS76440.1"/>
    </source>
</evidence>
<reference evidence="1" key="1">
    <citation type="journal article" date="2022" name="Int. J. Mol. Sci.">
        <title>Draft Genome of Tanacetum Coccineum: Genomic Comparison of Closely Related Tanacetum-Family Plants.</title>
        <authorList>
            <person name="Yamashiro T."/>
            <person name="Shiraishi A."/>
            <person name="Nakayama K."/>
            <person name="Satake H."/>
        </authorList>
    </citation>
    <scope>NUCLEOTIDE SEQUENCE</scope>
</reference>
<organism evidence="1 2">
    <name type="scientific">Tanacetum coccineum</name>
    <dbReference type="NCBI Taxonomy" id="301880"/>
    <lineage>
        <taxon>Eukaryota</taxon>
        <taxon>Viridiplantae</taxon>
        <taxon>Streptophyta</taxon>
        <taxon>Embryophyta</taxon>
        <taxon>Tracheophyta</taxon>
        <taxon>Spermatophyta</taxon>
        <taxon>Magnoliopsida</taxon>
        <taxon>eudicotyledons</taxon>
        <taxon>Gunneridae</taxon>
        <taxon>Pentapetalae</taxon>
        <taxon>asterids</taxon>
        <taxon>campanulids</taxon>
        <taxon>Asterales</taxon>
        <taxon>Asteraceae</taxon>
        <taxon>Asteroideae</taxon>
        <taxon>Anthemideae</taxon>
        <taxon>Anthemidinae</taxon>
        <taxon>Tanacetum</taxon>
    </lineage>
</organism>
<reference evidence="1" key="2">
    <citation type="submission" date="2022-01" db="EMBL/GenBank/DDBJ databases">
        <authorList>
            <person name="Yamashiro T."/>
            <person name="Shiraishi A."/>
            <person name="Satake H."/>
            <person name="Nakayama K."/>
        </authorList>
    </citation>
    <scope>NUCLEOTIDE SEQUENCE</scope>
</reference>
<sequence length="104" mass="11951">MGVSIFQQLKIAEMDASRIAYFAIRQKLKLKQSNLIQEDNIIFLQVYHYKTTRLAELIPGIRSSLLFNGVNYQGDGCKSKKEAEQLVASAVISKILDKEMIWWN</sequence>
<evidence type="ECO:0000313" key="2">
    <source>
        <dbReference type="Proteomes" id="UP001151760"/>
    </source>
</evidence>
<evidence type="ECO:0008006" key="3">
    <source>
        <dbReference type="Google" id="ProtNLM"/>
    </source>
</evidence>
<dbReference type="EMBL" id="BQNB010010376">
    <property type="protein sequence ID" value="GJS76440.1"/>
    <property type="molecule type" value="Genomic_DNA"/>
</dbReference>
<accession>A0ABQ4YFW8</accession>
<dbReference type="Gene3D" id="3.30.160.20">
    <property type="match status" value="1"/>
</dbReference>
<dbReference type="Proteomes" id="UP001151760">
    <property type="component" value="Unassembled WGS sequence"/>
</dbReference>
<keyword evidence="2" id="KW-1185">Reference proteome</keyword>
<gene>
    <name evidence="1" type="ORF">Tco_0726321</name>
</gene>
<name>A0ABQ4YFW8_9ASTR</name>
<dbReference type="CDD" id="cd00048">
    <property type="entry name" value="DSRM_SF"/>
    <property type="match status" value="1"/>
</dbReference>